<dbReference type="EMBL" id="BNBO01000009">
    <property type="protein sequence ID" value="GHH67634.1"/>
    <property type="molecule type" value="Genomic_DNA"/>
</dbReference>
<gene>
    <name evidence="1" type="ORF">GCM10018781_23220</name>
</gene>
<reference evidence="1" key="1">
    <citation type="journal article" date="2014" name="Int. J. Syst. Evol. Microbiol.">
        <title>Complete genome sequence of Corynebacterium casei LMG S-19264T (=DSM 44701T), isolated from a smear-ripened cheese.</title>
        <authorList>
            <consortium name="US DOE Joint Genome Institute (JGI-PGF)"/>
            <person name="Walter F."/>
            <person name="Albersmeier A."/>
            <person name="Kalinowski J."/>
            <person name="Ruckert C."/>
        </authorList>
    </citation>
    <scope>NUCLEOTIDE SEQUENCE</scope>
    <source>
        <strain evidence="1">JCM 4646</strain>
    </source>
</reference>
<dbReference type="InterPro" id="IPR011008">
    <property type="entry name" value="Dimeric_a/b-barrel"/>
</dbReference>
<name>A0A919FKU4_9ACTN</name>
<evidence type="ECO:0000313" key="2">
    <source>
        <dbReference type="Proteomes" id="UP000617734"/>
    </source>
</evidence>
<proteinExistence type="predicted"/>
<evidence type="ECO:0000313" key="1">
    <source>
        <dbReference type="EMBL" id="GHH67634.1"/>
    </source>
</evidence>
<comment type="caution">
    <text evidence="1">The sequence shown here is derived from an EMBL/GenBank/DDBJ whole genome shotgun (WGS) entry which is preliminary data.</text>
</comment>
<dbReference type="RefSeq" id="WP_266324776.1">
    <property type="nucleotide sequence ID" value="NZ_BNBO01000009.1"/>
</dbReference>
<dbReference type="Gene3D" id="3.30.70.1090">
    <property type="entry name" value="Dimeric alpha+beta barrel"/>
    <property type="match status" value="1"/>
</dbReference>
<keyword evidence="2" id="KW-1185">Reference proteome</keyword>
<evidence type="ECO:0008006" key="3">
    <source>
        <dbReference type="Google" id="ProtNLM"/>
    </source>
</evidence>
<dbReference type="GO" id="GO:0030639">
    <property type="term" value="P:polyketide biosynthetic process"/>
    <property type="evidence" value="ECO:0007669"/>
    <property type="project" value="InterPro"/>
</dbReference>
<dbReference type="SUPFAM" id="SSF54909">
    <property type="entry name" value="Dimeric alpha+beta barrel"/>
    <property type="match status" value="1"/>
</dbReference>
<dbReference type="Pfam" id="PF04673">
    <property type="entry name" value="Cyclase_polyket"/>
    <property type="match status" value="1"/>
</dbReference>
<organism evidence="1 2">
    <name type="scientific">Kitasatospora indigofera</name>
    <dbReference type="NCBI Taxonomy" id="67307"/>
    <lineage>
        <taxon>Bacteria</taxon>
        <taxon>Bacillati</taxon>
        <taxon>Actinomycetota</taxon>
        <taxon>Actinomycetes</taxon>
        <taxon>Kitasatosporales</taxon>
        <taxon>Streptomycetaceae</taxon>
        <taxon>Kitasatospora</taxon>
    </lineage>
</organism>
<protein>
    <recommendedName>
        <fullName evidence="3">Polyketide synthase</fullName>
    </recommendedName>
</protein>
<accession>A0A919FKU4</accession>
<sequence length="113" mass="12716">MNQTYRTLIVARMKPDGADGIADVFARSDAGELPDLIGVTGRSLFQFGDVYIHLVEADRPPGPAVAQYTKHPAFRDVSEKLLPYVQAYDPQTWRGPQDAMAREFYRWERGSAN</sequence>
<reference evidence="1" key="2">
    <citation type="submission" date="2020-09" db="EMBL/GenBank/DDBJ databases">
        <authorList>
            <person name="Sun Q."/>
            <person name="Ohkuma M."/>
        </authorList>
    </citation>
    <scope>NUCLEOTIDE SEQUENCE</scope>
    <source>
        <strain evidence="1">JCM 4646</strain>
    </source>
</reference>
<dbReference type="Proteomes" id="UP000617734">
    <property type="component" value="Unassembled WGS sequence"/>
</dbReference>
<dbReference type="AlphaFoldDB" id="A0A919FKU4"/>
<dbReference type="InterPro" id="IPR006765">
    <property type="entry name" value="Polyketide_synth_cyclase"/>
</dbReference>
<dbReference type="GeneID" id="95352780"/>
<dbReference type="InterPro" id="IPR038474">
    <property type="entry name" value="Polyketide_synth_cyclase_sf"/>
</dbReference>